<keyword evidence="2" id="KW-1185">Reference proteome</keyword>
<dbReference type="Proteomes" id="UP001642484">
    <property type="component" value="Unassembled WGS sequence"/>
</dbReference>
<proteinExistence type="predicted"/>
<dbReference type="EMBL" id="CAXAMN010023339">
    <property type="protein sequence ID" value="CAK9076866.1"/>
    <property type="molecule type" value="Genomic_DNA"/>
</dbReference>
<accession>A0ABP0PMR0</accession>
<protein>
    <submittedName>
        <fullName evidence="1">Uncharacterized protein</fullName>
    </submittedName>
</protein>
<name>A0ABP0PMR0_9DINO</name>
<organism evidence="1 2">
    <name type="scientific">Durusdinium trenchii</name>
    <dbReference type="NCBI Taxonomy" id="1381693"/>
    <lineage>
        <taxon>Eukaryota</taxon>
        <taxon>Sar</taxon>
        <taxon>Alveolata</taxon>
        <taxon>Dinophyceae</taxon>
        <taxon>Suessiales</taxon>
        <taxon>Symbiodiniaceae</taxon>
        <taxon>Durusdinium</taxon>
    </lineage>
</organism>
<comment type="caution">
    <text evidence="1">The sequence shown here is derived from an EMBL/GenBank/DDBJ whole genome shotgun (WGS) entry which is preliminary data.</text>
</comment>
<reference evidence="1 2" key="1">
    <citation type="submission" date="2024-02" db="EMBL/GenBank/DDBJ databases">
        <authorList>
            <person name="Chen Y."/>
            <person name="Shah S."/>
            <person name="Dougan E. K."/>
            <person name="Thang M."/>
            <person name="Chan C."/>
        </authorList>
    </citation>
    <scope>NUCLEOTIDE SEQUENCE [LARGE SCALE GENOMIC DNA]</scope>
</reference>
<gene>
    <name evidence="1" type="ORF">CCMP2556_LOCUS37880</name>
</gene>
<sequence>MGNFAGGGPPADEEQQKAAFRACLQKNCVPQVQNVLQLRSSNQLGTKFQVVSTGKAETRPDPRNSNLARQTAEADERLLECEQQCAQRCWPDALTKPWLGTVAVDMAGVLEDQLRTRCESQIP</sequence>
<evidence type="ECO:0000313" key="1">
    <source>
        <dbReference type="EMBL" id="CAK9076866.1"/>
    </source>
</evidence>
<evidence type="ECO:0000313" key="2">
    <source>
        <dbReference type="Proteomes" id="UP001642484"/>
    </source>
</evidence>